<dbReference type="InterPro" id="IPR003593">
    <property type="entry name" value="AAA+_ATPase"/>
</dbReference>
<dbReference type="SUPFAM" id="SSF52540">
    <property type="entry name" value="P-loop containing nucleoside triphosphate hydrolases"/>
    <property type="match status" value="1"/>
</dbReference>
<accession>A0A1G9KGF1</accession>
<dbReference type="NCBIfam" id="TIGR01727">
    <property type="entry name" value="oligo_HPY"/>
    <property type="match status" value="1"/>
</dbReference>
<dbReference type="PROSITE" id="PS50893">
    <property type="entry name" value="ABC_TRANSPORTER_2"/>
    <property type="match status" value="1"/>
</dbReference>
<dbReference type="PANTHER" id="PTHR43067:SF3">
    <property type="entry name" value="MALTOSE ABC TRANSPORTER, ATP-BINDING PROTEIN"/>
    <property type="match status" value="1"/>
</dbReference>
<dbReference type="AlphaFoldDB" id="A0A1G9KGF1"/>
<gene>
    <name evidence="6" type="ORF">SAMN04488692_1056</name>
</gene>
<dbReference type="InterPro" id="IPR017871">
    <property type="entry name" value="ABC_transporter-like_CS"/>
</dbReference>
<reference evidence="6 7" key="1">
    <citation type="submission" date="2016-10" db="EMBL/GenBank/DDBJ databases">
        <authorList>
            <person name="de Groot N.N."/>
        </authorList>
    </citation>
    <scope>NUCLEOTIDE SEQUENCE [LARGE SCALE GENOMIC DNA]</scope>
    <source>
        <strain evidence="6 7">SLAS-1</strain>
    </source>
</reference>
<evidence type="ECO:0000313" key="6">
    <source>
        <dbReference type="EMBL" id="SDL48485.1"/>
    </source>
</evidence>
<evidence type="ECO:0000313" key="7">
    <source>
        <dbReference type="Proteomes" id="UP000199476"/>
    </source>
</evidence>
<comment type="similarity">
    <text evidence="1">Belongs to the ABC transporter superfamily.</text>
</comment>
<dbReference type="GO" id="GO:0015833">
    <property type="term" value="P:peptide transport"/>
    <property type="evidence" value="ECO:0007669"/>
    <property type="project" value="InterPro"/>
</dbReference>
<evidence type="ECO:0000256" key="1">
    <source>
        <dbReference type="ARBA" id="ARBA00005417"/>
    </source>
</evidence>
<keyword evidence="2" id="KW-0813">Transport</keyword>
<dbReference type="CDD" id="cd03257">
    <property type="entry name" value="ABC_NikE_OppD_transporters"/>
    <property type="match status" value="1"/>
</dbReference>
<dbReference type="InterPro" id="IPR013563">
    <property type="entry name" value="Oligopep_ABC_C"/>
</dbReference>
<dbReference type="GO" id="GO:0005524">
    <property type="term" value="F:ATP binding"/>
    <property type="evidence" value="ECO:0007669"/>
    <property type="project" value="UniProtKB-KW"/>
</dbReference>
<dbReference type="Pfam" id="PF08352">
    <property type="entry name" value="oligo_HPY"/>
    <property type="match status" value="1"/>
</dbReference>
<proteinExistence type="inferred from homology"/>
<dbReference type="Gene3D" id="3.40.50.300">
    <property type="entry name" value="P-loop containing nucleotide triphosphate hydrolases"/>
    <property type="match status" value="1"/>
</dbReference>
<evidence type="ECO:0000256" key="2">
    <source>
        <dbReference type="ARBA" id="ARBA00022448"/>
    </source>
</evidence>
<evidence type="ECO:0000259" key="5">
    <source>
        <dbReference type="PROSITE" id="PS50893"/>
    </source>
</evidence>
<dbReference type="Pfam" id="PF00005">
    <property type="entry name" value="ABC_tran"/>
    <property type="match status" value="1"/>
</dbReference>
<keyword evidence="4 6" id="KW-0067">ATP-binding</keyword>
<sequence>MNWEKDMILEVKDLFLYYKTGEGIVQAVDGVSFSLEKGKSMVIVGESGCGKTSLGSAILRLLPKNVELYKGVCRLKGENIMGYNDEKFRREVRWIRAALVPQGAMNALNPVVSIFDQVAEPLFVHELAEDRQEAREKVEETFDLVGIPADFLSRYPFELSGGMKQRVALAMSLITDPDIIIMDEPTSALDMLTQANIMNVLTEIKNRIDISFILITHDVSTSSEIADMAAVMYAGQIVEFTDSQNFFDTPRHPYSKSLMESVPTLKADDDSLGYIPGQPPSLLNPPAGCRFLERCPRSFAACSEEPFVFKPEKNHFVRCWLYEEC</sequence>
<dbReference type="FunFam" id="3.40.50.300:FF:000016">
    <property type="entry name" value="Oligopeptide ABC transporter ATP-binding component"/>
    <property type="match status" value="1"/>
</dbReference>
<keyword evidence="3" id="KW-0547">Nucleotide-binding</keyword>
<dbReference type="PANTHER" id="PTHR43067">
    <property type="entry name" value="OLIGOPEPTIDE/DIPEPTIDE ABC TRANSPORTER, ATPASE SUBUNIT"/>
    <property type="match status" value="1"/>
</dbReference>
<dbReference type="GO" id="GO:0016887">
    <property type="term" value="F:ATP hydrolysis activity"/>
    <property type="evidence" value="ECO:0007669"/>
    <property type="project" value="InterPro"/>
</dbReference>
<protein>
    <submittedName>
        <fullName evidence="6">Peptide/nickel transport system ATP-binding protein</fullName>
    </submittedName>
</protein>
<dbReference type="PROSITE" id="PS00211">
    <property type="entry name" value="ABC_TRANSPORTER_1"/>
    <property type="match status" value="1"/>
</dbReference>
<dbReference type="SMART" id="SM00382">
    <property type="entry name" value="AAA"/>
    <property type="match status" value="1"/>
</dbReference>
<dbReference type="EMBL" id="FNGO01000005">
    <property type="protein sequence ID" value="SDL48485.1"/>
    <property type="molecule type" value="Genomic_DNA"/>
</dbReference>
<dbReference type="Proteomes" id="UP000199476">
    <property type="component" value="Unassembled WGS sequence"/>
</dbReference>
<organism evidence="6 7">
    <name type="scientific">Halarsenatibacter silvermanii</name>
    <dbReference type="NCBI Taxonomy" id="321763"/>
    <lineage>
        <taxon>Bacteria</taxon>
        <taxon>Bacillati</taxon>
        <taxon>Bacillota</taxon>
        <taxon>Clostridia</taxon>
        <taxon>Halanaerobiales</taxon>
        <taxon>Halarsenatibacteraceae</taxon>
        <taxon>Halarsenatibacter</taxon>
    </lineage>
</organism>
<keyword evidence="7" id="KW-1185">Reference proteome</keyword>
<dbReference type="STRING" id="321763.SAMN04488692_1056"/>
<evidence type="ECO:0000256" key="3">
    <source>
        <dbReference type="ARBA" id="ARBA00022741"/>
    </source>
</evidence>
<feature type="domain" description="ABC transporter" evidence="5">
    <location>
        <begin position="9"/>
        <end position="259"/>
    </location>
</feature>
<name>A0A1G9KGF1_9FIRM</name>
<dbReference type="InterPro" id="IPR027417">
    <property type="entry name" value="P-loop_NTPase"/>
</dbReference>
<dbReference type="InterPro" id="IPR003439">
    <property type="entry name" value="ABC_transporter-like_ATP-bd"/>
</dbReference>
<evidence type="ECO:0000256" key="4">
    <source>
        <dbReference type="ARBA" id="ARBA00022840"/>
    </source>
</evidence>